<proteinExistence type="predicted"/>
<dbReference type="Proteomes" id="UP001162483">
    <property type="component" value="Unassembled WGS sequence"/>
</dbReference>
<protein>
    <submittedName>
        <fullName evidence="1">Uncharacterized protein</fullName>
    </submittedName>
</protein>
<evidence type="ECO:0000313" key="2">
    <source>
        <dbReference type="Proteomes" id="UP001162483"/>
    </source>
</evidence>
<organism evidence="1 2">
    <name type="scientific">Staurois parvus</name>
    <dbReference type="NCBI Taxonomy" id="386267"/>
    <lineage>
        <taxon>Eukaryota</taxon>
        <taxon>Metazoa</taxon>
        <taxon>Chordata</taxon>
        <taxon>Craniata</taxon>
        <taxon>Vertebrata</taxon>
        <taxon>Euteleostomi</taxon>
        <taxon>Amphibia</taxon>
        <taxon>Batrachia</taxon>
        <taxon>Anura</taxon>
        <taxon>Neobatrachia</taxon>
        <taxon>Ranoidea</taxon>
        <taxon>Ranidae</taxon>
        <taxon>Staurois</taxon>
    </lineage>
</organism>
<gene>
    <name evidence="1" type="ORF">SPARVUS_LOCUS7803520</name>
</gene>
<name>A0ABN9DMA3_9NEOB</name>
<dbReference type="EMBL" id="CATNWA010014589">
    <property type="protein sequence ID" value="CAI9573669.1"/>
    <property type="molecule type" value="Genomic_DNA"/>
</dbReference>
<keyword evidence="2" id="KW-1185">Reference proteome</keyword>
<evidence type="ECO:0000313" key="1">
    <source>
        <dbReference type="EMBL" id="CAI9573669.1"/>
    </source>
</evidence>
<accession>A0ABN9DMA3</accession>
<comment type="caution">
    <text evidence="1">The sequence shown here is derived from an EMBL/GenBank/DDBJ whole genome shotgun (WGS) entry which is preliminary data.</text>
</comment>
<sequence length="51" mass="5660">MTAQLSVKYRSAILQKWPGQEGGGGDPLESKWLNTLKNCSGSTRVKCHIRE</sequence>
<reference evidence="1" key="1">
    <citation type="submission" date="2023-05" db="EMBL/GenBank/DDBJ databases">
        <authorList>
            <person name="Stuckert A."/>
        </authorList>
    </citation>
    <scope>NUCLEOTIDE SEQUENCE</scope>
</reference>